<comment type="pathway">
    <text evidence="2">Glycan metabolism; osmoregulated periplasmic glucan (OPG) biosynthesis.</text>
</comment>
<evidence type="ECO:0000256" key="1">
    <source>
        <dbReference type="ARBA" id="ARBA00004418"/>
    </source>
</evidence>
<dbReference type="PIRSF" id="PIRSF006281">
    <property type="entry name" value="MdoG"/>
    <property type="match status" value="1"/>
</dbReference>
<dbReference type="InterPro" id="IPR014718">
    <property type="entry name" value="GH-type_carb-bd"/>
</dbReference>
<dbReference type="RefSeq" id="WP_224421093.1">
    <property type="nucleotide sequence ID" value="NZ_JAGXFD010000001.1"/>
</dbReference>
<evidence type="ECO:0000313" key="7">
    <source>
        <dbReference type="EMBL" id="MBZ9568452.1"/>
    </source>
</evidence>
<dbReference type="InterPro" id="IPR013783">
    <property type="entry name" value="Ig-like_fold"/>
</dbReference>
<gene>
    <name evidence="7" type="ORF">KGQ91_12305</name>
</gene>
<sequence length="502" mass="56689">MGLALALAVSACFGFGFEDVAKRAKALADKPYQPPESNTTPRLRNLEYEQYAQIQYRMDHAVWRDEGLPFNLSFFHEGMHYTSSVQMNIVDGDQVHRIAFDPDDFHYGDLKLDKADLDQLGFAGLKIHFPINDPDNIDDEIMVFQGASYFRVIGRDQIYGLSGRGLAIDTETPSGEEFPDFREFWIEKPAPDAESLTIHALLDSPSATGAYRFVLTPGDDSVVDVKSRVFLRKPVAKLGIAPLTSMFLYGPSQPAEQANYRPAIHDSNGLLMHGADAGWTWRPLVNPAGVEDNDYAVQSLEGFGLLQRSHDFHDYQDLVDRYDRRPSAWVEPTNDWGPGSVELLELHTPNETYDNIAAFWRPDNVASPGEPMEFDYRIHWTRQESKLLDPRLAWVDQTRRYPGEVRRDDLVRQPDGSIGFVVDFTGGEAAGKSPPQPRIETGDNGELVESRLMPNTAEGGWRLKLRVKRDDTAKPLELRARLQDEDGQPLSETWFYRLPADG</sequence>
<comment type="caution">
    <text evidence="7">The sequence shown here is derived from an EMBL/GenBank/DDBJ whole genome shotgun (WGS) entry which is preliminary data.</text>
</comment>
<dbReference type="SUPFAM" id="SSF74650">
    <property type="entry name" value="Galactose mutarotase-like"/>
    <property type="match status" value="1"/>
</dbReference>
<evidence type="ECO:0000313" key="8">
    <source>
        <dbReference type="Proteomes" id="UP001319883"/>
    </source>
</evidence>
<dbReference type="InterPro" id="IPR014756">
    <property type="entry name" value="Ig_E-set"/>
</dbReference>
<evidence type="ECO:0000256" key="2">
    <source>
        <dbReference type="ARBA" id="ARBA00005001"/>
    </source>
</evidence>
<dbReference type="Gene3D" id="2.60.40.10">
    <property type="entry name" value="Immunoglobulins"/>
    <property type="match status" value="1"/>
</dbReference>
<accession>A0ABS7X0P8</accession>
<keyword evidence="5" id="KW-0574">Periplasm</keyword>
<dbReference type="PANTHER" id="PTHR30504:SF4">
    <property type="entry name" value="GLUCANS BIOSYNTHESIS PROTEIN G"/>
    <property type="match status" value="1"/>
</dbReference>
<dbReference type="SUPFAM" id="SSF81296">
    <property type="entry name" value="E set domains"/>
    <property type="match status" value="1"/>
</dbReference>
<evidence type="ECO:0000256" key="4">
    <source>
        <dbReference type="ARBA" id="ARBA00015376"/>
    </source>
</evidence>
<proteinExistence type="inferred from homology"/>
<evidence type="ECO:0000259" key="6">
    <source>
        <dbReference type="Pfam" id="PF04349"/>
    </source>
</evidence>
<dbReference type="EMBL" id="JAGXFD010000001">
    <property type="protein sequence ID" value="MBZ9568452.1"/>
    <property type="molecule type" value="Genomic_DNA"/>
</dbReference>
<protein>
    <recommendedName>
        <fullName evidence="4">Glucans biosynthesis protein G</fullName>
    </recommendedName>
</protein>
<reference evidence="7 8" key="1">
    <citation type="submission" date="2021-05" db="EMBL/GenBank/DDBJ databases">
        <title>Petroleum and Energy Research Collection (APPE): ex situ preservation of microbial diversity associated with the oil industry and exploitation of its biotechnological potential.</title>
        <authorList>
            <person name="Paixao C.T.M."/>
            <person name="Gomes M.B."/>
            <person name="Oliveira V.M."/>
        </authorList>
    </citation>
    <scope>NUCLEOTIDE SEQUENCE [LARGE SCALE GENOMIC DNA]</scope>
    <source>
        <strain evidence="7 8">LIT2</strain>
    </source>
</reference>
<dbReference type="PANTHER" id="PTHR30504">
    <property type="entry name" value="GLUCANS BIOSYNTHESIS PROTEIN"/>
    <property type="match status" value="1"/>
</dbReference>
<dbReference type="InterPro" id="IPR011013">
    <property type="entry name" value="Gal_mutarotase_sf_dom"/>
</dbReference>
<comment type="similarity">
    <text evidence="3">Belongs to the OpgD/OpgG family.</text>
</comment>
<dbReference type="Proteomes" id="UP001319883">
    <property type="component" value="Unassembled WGS sequence"/>
</dbReference>
<keyword evidence="8" id="KW-1185">Reference proteome</keyword>
<evidence type="ECO:0000256" key="3">
    <source>
        <dbReference type="ARBA" id="ARBA00009284"/>
    </source>
</evidence>
<name>A0ABS7X0P8_9GAMM</name>
<dbReference type="Pfam" id="PF04349">
    <property type="entry name" value="MdoG"/>
    <property type="match status" value="1"/>
</dbReference>
<dbReference type="Gene3D" id="2.70.98.10">
    <property type="match status" value="1"/>
</dbReference>
<dbReference type="InterPro" id="IPR014438">
    <property type="entry name" value="Glucan_biosyn_MdoG/MdoD"/>
</dbReference>
<dbReference type="InterPro" id="IPR007444">
    <property type="entry name" value="Glucan_biosyn_MdoG_C"/>
</dbReference>
<feature type="domain" description="Glucan biosynthesis periplasmic MdoG C-terminal" evidence="6">
    <location>
        <begin position="15"/>
        <end position="497"/>
    </location>
</feature>
<comment type="subcellular location">
    <subcellularLocation>
        <location evidence="1">Periplasm</location>
    </subcellularLocation>
</comment>
<evidence type="ECO:0000256" key="5">
    <source>
        <dbReference type="ARBA" id="ARBA00022764"/>
    </source>
</evidence>
<organism evidence="7 8">
    <name type="scientific">Modicisalibacter tunisiensis</name>
    <dbReference type="NCBI Taxonomy" id="390637"/>
    <lineage>
        <taxon>Bacteria</taxon>
        <taxon>Pseudomonadati</taxon>
        <taxon>Pseudomonadota</taxon>
        <taxon>Gammaproteobacteria</taxon>
        <taxon>Oceanospirillales</taxon>
        <taxon>Halomonadaceae</taxon>
        <taxon>Modicisalibacter</taxon>
    </lineage>
</organism>